<proteinExistence type="predicted"/>
<feature type="domain" description="Glycosyl hydrolase family 92 N-terminal" evidence="5">
    <location>
        <begin position="33"/>
        <end position="264"/>
    </location>
</feature>
<evidence type="ECO:0000259" key="4">
    <source>
        <dbReference type="Pfam" id="PF07971"/>
    </source>
</evidence>
<comment type="cofactor">
    <cofactor evidence="1">
        <name>Ca(2+)</name>
        <dbReference type="ChEBI" id="CHEBI:29108"/>
    </cofactor>
</comment>
<reference evidence="6 7" key="1">
    <citation type="submission" date="2014-11" db="EMBL/GenBank/DDBJ databases">
        <title>Genome sequence of Flavihumibacter solisilvae 3-3.</title>
        <authorList>
            <person name="Zhou G."/>
            <person name="Li M."/>
            <person name="Wang G."/>
        </authorList>
    </citation>
    <scope>NUCLEOTIDE SEQUENCE [LARGE SCALE GENOMIC DNA]</scope>
    <source>
        <strain evidence="6 7">3-3</strain>
    </source>
</reference>
<dbReference type="Proteomes" id="UP000031408">
    <property type="component" value="Unassembled WGS sequence"/>
</dbReference>
<dbReference type="NCBIfam" id="TIGR01180">
    <property type="entry name" value="aman2_put"/>
    <property type="match status" value="1"/>
</dbReference>
<dbReference type="Gene3D" id="1.20.1610.10">
    <property type="entry name" value="alpha-1,2-mannosidases domains"/>
    <property type="match status" value="1"/>
</dbReference>
<dbReference type="Gene3D" id="1.20.1050.60">
    <property type="entry name" value="alpha-1,2-mannosidase"/>
    <property type="match status" value="1"/>
</dbReference>
<sequence length="782" mass="86214">MCQLFIQCLTAFLFTLVCLDRDESPDKPADLANPLTGTAKPRFDFFAAASLPLGMVSLSPDTHHGDLWNSGYRYNDPYILNFSHIHNAQTAGIPVMPVVGTCKSLQGLEASKSKFSHKGEIAKPGYQKLLLEDYGITAELTATERAGFHRYTFPAAKEAHIIMDLTAALGPVTMKQGSARKVNSTELEGYSVMAPTFRRKKDCTVYFVARFSKPFDAVHFWKADGSSAKQLVGSDSASGREAGVYASYDNLAAGEQVLMQVGISFVSMENARMNLDRELPNWNFDAAVNHARNEWNRYLSRIEVSGGTRKQQVKFYTDLMHTAIGRRLTEDVNGQYLDNSGPSPVVRQIPLTPEGKPPFHFLDTDGLWGTHWNLNILWALVYPEYGNTVAETFLSFYRNSGLLARDSWGGNWAHVMVGDQTVPLLAALVNTGRATFDKELAYRGSLKNAFPGGVRDRAGYEEGPNPAGGGIDLYIRHGYVPLEIRNRGGGFHRGGAAMTLEYAYQDWCLAGMAKKLGKSKEEWQQFMQRSGNWKNIYDATTGWMRPKDSAGAWFSPFEPVGTSTSGGHATPGFIESNSAIYSYYVPQDVNGLVKAMGGSAAFTNRLEDAFKSATGTGFAAEHGEHWSARVDYDNQPGCQLAHLFSHAGSPWKTQYWVRQVKDATFSDTTAAVGYRGDEDQGQMGALSVLMAVGLFDVQGLADPDPTLEITSPVFDKIVFHLPGQKKFTIKTTCPTGKDNTYIQSARINGKKWTSYEFPFEVFANGGSMELVLGDKPNMNWGK</sequence>
<dbReference type="Gene3D" id="3.30.2080.10">
    <property type="entry name" value="GH92 mannosidase domain"/>
    <property type="match status" value="1"/>
</dbReference>
<dbReference type="Gene3D" id="2.70.98.10">
    <property type="match status" value="1"/>
</dbReference>
<evidence type="ECO:0008006" key="8">
    <source>
        <dbReference type="Google" id="ProtNLM"/>
    </source>
</evidence>
<dbReference type="GO" id="GO:0005975">
    <property type="term" value="P:carbohydrate metabolic process"/>
    <property type="evidence" value="ECO:0007669"/>
    <property type="project" value="InterPro"/>
</dbReference>
<dbReference type="GO" id="GO:0006516">
    <property type="term" value="P:glycoprotein catabolic process"/>
    <property type="evidence" value="ECO:0007669"/>
    <property type="project" value="TreeGrafter"/>
</dbReference>
<dbReference type="STRING" id="1349421.OI18_21600"/>
<dbReference type="InterPro" id="IPR005887">
    <property type="entry name" value="GH92_a_mannosidase_put"/>
</dbReference>
<dbReference type="GO" id="GO:0005829">
    <property type="term" value="C:cytosol"/>
    <property type="evidence" value="ECO:0007669"/>
    <property type="project" value="TreeGrafter"/>
</dbReference>
<dbReference type="Pfam" id="PF17678">
    <property type="entry name" value="Glyco_hydro_92N"/>
    <property type="match status" value="1"/>
</dbReference>
<dbReference type="AlphaFoldDB" id="A0A0C1KZF7"/>
<dbReference type="InterPro" id="IPR012939">
    <property type="entry name" value="Glyco_hydro_92"/>
</dbReference>
<dbReference type="InterPro" id="IPR050883">
    <property type="entry name" value="PNGase"/>
</dbReference>
<dbReference type="InterPro" id="IPR014718">
    <property type="entry name" value="GH-type_carb-bd"/>
</dbReference>
<protein>
    <recommendedName>
        <fullName evidence="8">Alpha-mannosidase</fullName>
    </recommendedName>
</protein>
<dbReference type="EMBL" id="JSVC01000033">
    <property type="protein sequence ID" value="KIC92656.1"/>
    <property type="molecule type" value="Genomic_DNA"/>
</dbReference>
<dbReference type="InterPro" id="IPR041371">
    <property type="entry name" value="GH92_N"/>
</dbReference>
<dbReference type="InterPro" id="IPR008928">
    <property type="entry name" value="6-hairpin_glycosidase_sf"/>
</dbReference>
<comment type="subunit">
    <text evidence="2">Monomer.</text>
</comment>
<name>A0A0C1KZF7_9BACT</name>
<organism evidence="6 7">
    <name type="scientific">Flavihumibacter solisilvae</name>
    <dbReference type="NCBI Taxonomy" id="1349421"/>
    <lineage>
        <taxon>Bacteria</taxon>
        <taxon>Pseudomonadati</taxon>
        <taxon>Bacteroidota</taxon>
        <taxon>Chitinophagia</taxon>
        <taxon>Chitinophagales</taxon>
        <taxon>Chitinophagaceae</taxon>
        <taxon>Flavihumibacter</taxon>
    </lineage>
</organism>
<gene>
    <name evidence="6" type="ORF">OI18_21600</name>
</gene>
<dbReference type="PANTHER" id="PTHR12143">
    <property type="entry name" value="PEPTIDE N-GLYCANASE PNGASE -RELATED"/>
    <property type="match status" value="1"/>
</dbReference>
<dbReference type="Pfam" id="PF07971">
    <property type="entry name" value="Glyco_hydro_92"/>
    <property type="match status" value="1"/>
</dbReference>
<evidence type="ECO:0000259" key="5">
    <source>
        <dbReference type="Pfam" id="PF17678"/>
    </source>
</evidence>
<keyword evidence="3" id="KW-0106">Calcium</keyword>
<evidence type="ECO:0000313" key="6">
    <source>
        <dbReference type="EMBL" id="KIC92656.1"/>
    </source>
</evidence>
<keyword evidence="7" id="KW-1185">Reference proteome</keyword>
<dbReference type="RefSeq" id="WP_039143952.1">
    <property type="nucleotide sequence ID" value="NZ_JSVC01000033.1"/>
</dbReference>
<dbReference type="GO" id="GO:0000224">
    <property type="term" value="F:peptide-N4-(N-acetyl-beta-glucosaminyl)asparagine amidase activity"/>
    <property type="evidence" value="ECO:0007669"/>
    <property type="project" value="TreeGrafter"/>
</dbReference>
<dbReference type="GO" id="GO:0030246">
    <property type="term" value="F:carbohydrate binding"/>
    <property type="evidence" value="ECO:0007669"/>
    <property type="project" value="InterPro"/>
</dbReference>
<feature type="domain" description="Glycosyl hydrolase family 92" evidence="4">
    <location>
        <begin position="270"/>
        <end position="774"/>
    </location>
</feature>
<comment type="caution">
    <text evidence="6">The sequence shown here is derived from an EMBL/GenBank/DDBJ whole genome shotgun (WGS) entry which is preliminary data.</text>
</comment>
<evidence type="ECO:0000256" key="2">
    <source>
        <dbReference type="ARBA" id="ARBA00011245"/>
    </source>
</evidence>
<evidence type="ECO:0000313" key="7">
    <source>
        <dbReference type="Proteomes" id="UP000031408"/>
    </source>
</evidence>
<evidence type="ECO:0000256" key="1">
    <source>
        <dbReference type="ARBA" id="ARBA00001913"/>
    </source>
</evidence>
<accession>A0A0C1KZF7</accession>
<dbReference type="SUPFAM" id="SSF48208">
    <property type="entry name" value="Six-hairpin glycosidases"/>
    <property type="match status" value="1"/>
</dbReference>
<evidence type="ECO:0000256" key="3">
    <source>
        <dbReference type="ARBA" id="ARBA00022837"/>
    </source>
</evidence>
<dbReference type="PANTHER" id="PTHR12143:SF39">
    <property type="entry name" value="SECRETED PROTEIN"/>
    <property type="match status" value="1"/>
</dbReference>